<sequence length="159" mass="18830">MKSIRIILFILCGLIGSTVAVRAQDEAQNPGLERIRAAQIAYLSKELDLSPEEAQKFWPVYNQYSKEVETLIEERKRTMKDLRQNPDPADPTAQATQDLKYQQRMLDIKTRYKDQFVKVLPAQKVNTLYRAERDFRQALLREYKMRQEQRGVPLRRMRQ</sequence>
<dbReference type="Proteomes" id="UP000244450">
    <property type="component" value="Unassembled WGS sequence"/>
</dbReference>
<evidence type="ECO:0000313" key="3">
    <source>
        <dbReference type="Proteomes" id="UP000244450"/>
    </source>
</evidence>
<evidence type="ECO:0000313" key="2">
    <source>
        <dbReference type="EMBL" id="PUZ28948.1"/>
    </source>
</evidence>
<name>A0A2T7BMP4_9BACT</name>
<keyword evidence="1" id="KW-0732">Signal</keyword>
<organism evidence="2 3">
    <name type="scientific">Chitinophaga parva</name>
    <dbReference type="NCBI Taxonomy" id="2169414"/>
    <lineage>
        <taxon>Bacteria</taxon>
        <taxon>Pseudomonadati</taxon>
        <taxon>Bacteroidota</taxon>
        <taxon>Chitinophagia</taxon>
        <taxon>Chitinophagales</taxon>
        <taxon>Chitinophagaceae</taxon>
        <taxon>Chitinophaga</taxon>
    </lineage>
</organism>
<dbReference type="AlphaFoldDB" id="A0A2T7BMP4"/>
<evidence type="ECO:0008006" key="4">
    <source>
        <dbReference type="Google" id="ProtNLM"/>
    </source>
</evidence>
<dbReference type="RefSeq" id="WP_108685588.1">
    <property type="nucleotide sequence ID" value="NZ_QCYK01000001.1"/>
</dbReference>
<feature type="chain" id="PRO_5015537267" description="Sensor of ECF-type sigma factor" evidence="1">
    <location>
        <begin position="24"/>
        <end position="159"/>
    </location>
</feature>
<gene>
    <name evidence="2" type="ORF">DCC81_05605</name>
</gene>
<accession>A0A2T7BMP4</accession>
<reference evidence="2 3" key="1">
    <citation type="submission" date="2018-04" db="EMBL/GenBank/DDBJ databases">
        <title>Chitinophaga fuyangensis sp. nov., isolated from soil in a chemical factory.</title>
        <authorList>
            <person name="Chen K."/>
        </authorList>
    </citation>
    <scope>NUCLEOTIDE SEQUENCE [LARGE SCALE GENOMIC DNA]</scope>
    <source>
        <strain evidence="2 3">LY-1</strain>
    </source>
</reference>
<evidence type="ECO:0000256" key="1">
    <source>
        <dbReference type="SAM" id="SignalP"/>
    </source>
</evidence>
<feature type="signal peptide" evidence="1">
    <location>
        <begin position="1"/>
        <end position="23"/>
    </location>
</feature>
<keyword evidence="3" id="KW-1185">Reference proteome</keyword>
<proteinExistence type="predicted"/>
<protein>
    <recommendedName>
        <fullName evidence="4">Sensor of ECF-type sigma factor</fullName>
    </recommendedName>
</protein>
<dbReference type="EMBL" id="QCYK01000001">
    <property type="protein sequence ID" value="PUZ28948.1"/>
    <property type="molecule type" value="Genomic_DNA"/>
</dbReference>
<comment type="caution">
    <text evidence="2">The sequence shown here is derived from an EMBL/GenBank/DDBJ whole genome shotgun (WGS) entry which is preliminary data.</text>
</comment>
<dbReference type="OrthoDB" id="675330at2"/>